<keyword evidence="3" id="KW-1185">Reference proteome</keyword>
<dbReference type="GO" id="GO:0016491">
    <property type="term" value="F:oxidoreductase activity"/>
    <property type="evidence" value="ECO:0007669"/>
    <property type="project" value="UniProtKB-KW"/>
</dbReference>
<protein>
    <submittedName>
        <fullName evidence="2">Oxidoreductase</fullName>
        <ecNumber evidence="2">1.-.-.-</ecNumber>
    </submittedName>
</protein>
<organism evidence="2 3">
    <name type="scientific">Symmachiella dynata</name>
    <dbReference type="NCBI Taxonomy" id="2527995"/>
    <lineage>
        <taxon>Bacteria</taxon>
        <taxon>Pseudomonadati</taxon>
        <taxon>Planctomycetota</taxon>
        <taxon>Planctomycetia</taxon>
        <taxon>Planctomycetales</taxon>
        <taxon>Planctomycetaceae</taxon>
        <taxon>Symmachiella</taxon>
    </lineage>
</organism>
<evidence type="ECO:0000313" key="3">
    <source>
        <dbReference type="Proteomes" id="UP000319383"/>
    </source>
</evidence>
<dbReference type="Proteomes" id="UP000319383">
    <property type="component" value="Chromosome"/>
</dbReference>
<reference evidence="2 3" key="1">
    <citation type="submission" date="2019-02" db="EMBL/GenBank/DDBJ databases">
        <title>Deep-cultivation of Planctomycetes and their phenomic and genomic characterization uncovers novel biology.</title>
        <authorList>
            <person name="Wiegand S."/>
            <person name="Jogler M."/>
            <person name="Boedeker C."/>
            <person name="Pinto D."/>
            <person name="Vollmers J."/>
            <person name="Rivas-Marin E."/>
            <person name="Kohn T."/>
            <person name="Peeters S.H."/>
            <person name="Heuer A."/>
            <person name="Rast P."/>
            <person name="Oberbeckmann S."/>
            <person name="Bunk B."/>
            <person name="Jeske O."/>
            <person name="Meyerdierks A."/>
            <person name="Storesund J.E."/>
            <person name="Kallscheuer N."/>
            <person name="Luecker S."/>
            <person name="Lage O.M."/>
            <person name="Pohl T."/>
            <person name="Merkel B.J."/>
            <person name="Hornburger P."/>
            <person name="Mueller R.-W."/>
            <person name="Bruemmer F."/>
            <person name="Labrenz M."/>
            <person name="Spormann A.M."/>
            <person name="Op den Camp H."/>
            <person name="Overmann J."/>
            <person name="Amann R."/>
            <person name="Jetten M.S.M."/>
            <person name="Mascher T."/>
            <person name="Medema M.H."/>
            <person name="Devos D.P."/>
            <person name="Kaster A.-K."/>
            <person name="Ovreas L."/>
            <person name="Rohde M."/>
            <person name="Galperin M.Y."/>
            <person name="Jogler C."/>
        </authorList>
    </citation>
    <scope>NUCLEOTIDE SEQUENCE [LARGE SCALE GENOMIC DNA]</scope>
    <source>
        <strain evidence="2 3">Mal52</strain>
    </source>
</reference>
<dbReference type="InterPro" id="IPR050816">
    <property type="entry name" value="Flavin-dep_Halogenase_NPB"/>
</dbReference>
<dbReference type="Pfam" id="PF01494">
    <property type="entry name" value="FAD_binding_3"/>
    <property type="match status" value="1"/>
</dbReference>
<dbReference type="KEGG" id="sdyn:Mal52_04740"/>
<gene>
    <name evidence="2" type="ORF">Mal52_04740</name>
</gene>
<dbReference type="PANTHER" id="PTHR43747:SF1">
    <property type="entry name" value="SLR1998 PROTEIN"/>
    <property type="match status" value="1"/>
</dbReference>
<dbReference type="EMBL" id="CP036276">
    <property type="protein sequence ID" value="QDU42019.1"/>
    <property type="molecule type" value="Genomic_DNA"/>
</dbReference>
<dbReference type="Gene3D" id="3.50.50.60">
    <property type="entry name" value="FAD/NAD(P)-binding domain"/>
    <property type="match status" value="1"/>
</dbReference>
<keyword evidence="2" id="KW-0560">Oxidoreductase</keyword>
<evidence type="ECO:0000313" key="2">
    <source>
        <dbReference type="EMBL" id="QDU42019.1"/>
    </source>
</evidence>
<accession>A0A517ZHV3</accession>
<dbReference type="AlphaFoldDB" id="A0A517ZHV3"/>
<dbReference type="SUPFAM" id="SSF51905">
    <property type="entry name" value="FAD/NAD(P)-binding domain"/>
    <property type="match status" value="1"/>
</dbReference>
<dbReference type="InterPro" id="IPR002938">
    <property type="entry name" value="FAD-bd"/>
</dbReference>
<dbReference type="InterPro" id="IPR036188">
    <property type="entry name" value="FAD/NAD-bd_sf"/>
</dbReference>
<sequence>MSTQHDVVIIGAGPAGSTAATILAEQGLDVVVIEREHFPRFHIGESLLPASVRIFERLGVHEPIRKAFIHKPGGKWLYGSIEVAGDFNKSDRKASFKDHPYSYLVERSIFDQILIQRSEECGADVRFGTEVNEVITENDRIVGVKCRDEDGNTAELHARLVIDATGLRALIPSKLGLREINQPQRMGMYCQYAARPTRDDVKAGWFVGQMFYDGWTWLLRLPEDRFSVGVVMTVDRFQKSRLSPTDLVEKMVEENDLLNHGMTLDRRRISDVMVTGNMASSSQNLAGEGWVAVGDAAYFIDPCYSSGVHLAMKSAEMVADIVSAQPATEKIPSTVFDSYQKEMRSHEKSVHHMVDAFYIASRNTSVQKMVTTFQGGYLNRRFVTFVGGDFLTNSRMIRRVHQISNVVKSIFGNNAAKSPENSPLYLFDPTLNHDQDGRDSSKKAA</sequence>
<proteinExistence type="predicted"/>
<feature type="domain" description="FAD-binding" evidence="1">
    <location>
        <begin position="6"/>
        <end position="350"/>
    </location>
</feature>
<dbReference type="PANTHER" id="PTHR43747">
    <property type="entry name" value="FAD-BINDING PROTEIN"/>
    <property type="match status" value="1"/>
</dbReference>
<name>A0A517ZHV3_9PLAN</name>
<evidence type="ECO:0000259" key="1">
    <source>
        <dbReference type="Pfam" id="PF01494"/>
    </source>
</evidence>
<dbReference type="EC" id="1.-.-.-" evidence="2"/>
<dbReference type="GO" id="GO:0071949">
    <property type="term" value="F:FAD binding"/>
    <property type="evidence" value="ECO:0007669"/>
    <property type="project" value="InterPro"/>
</dbReference>
<dbReference type="PRINTS" id="PR00420">
    <property type="entry name" value="RNGMNOXGNASE"/>
</dbReference>
<dbReference type="RefSeq" id="WP_145374029.1">
    <property type="nucleotide sequence ID" value="NZ_CP036276.1"/>
</dbReference>